<dbReference type="InterPro" id="IPR049449">
    <property type="entry name" value="TesB_ACOT8-like_N"/>
</dbReference>
<reference evidence="3 4" key="1">
    <citation type="journal article" date="2013" name="ISME J.">
        <title>A metabolic model for members of the genus Tetrasphaera involved in enhanced biological phosphorus removal.</title>
        <authorList>
            <person name="Kristiansen R."/>
            <person name="Nguyen H.T.T."/>
            <person name="Saunders A.M."/>
            <person name="Nielsen J.L."/>
            <person name="Wimmer R."/>
            <person name="Le V.Q."/>
            <person name="McIlroy S.J."/>
            <person name="Petrovski S."/>
            <person name="Seviour R.J."/>
            <person name="Calteau A."/>
            <person name="Nielsen K.L."/>
            <person name="Nielsen P.H."/>
        </authorList>
    </citation>
    <scope>NUCLEOTIDE SEQUENCE [LARGE SCALE GENOMIC DNA]</scope>
    <source>
        <strain evidence="3 4">Ben110</strain>
    </source>
</reference>
<protein>
    <recommendedName>
        <fullName evidence="5">Thioesterase</fullName>
    </recommendedName>
</protein>
<evidence type="ECO:0000313" key="3">
    <source>
        <dbReference type="EMBL" id="CCH74029.1"/>
    </source>
</evidence>
<dbReference type="Gene3D" id="2.40.160.210">
    <property type="entry name" value="Acyl-CoA thioesterase, double hotdog domain"/>
    <property type="match status" value="1"/>
</dbReference>
<dbReference type="Pfam" id="PF20789">
    <property type="entry name" value="4HBT_3C"/>
    <property type="match status" value="1"/>
</dbReference>
<keyword evidence="4" id="KW-1185">Reference proteome</keyword>
<dbReference type="InterPro" id="IPR029069">
    <property type="entry name" value="HotDog_dom_sf"/>
</dbReference>
<dbReference type="AlphaFoldDB" id="W6K3X6"/>
<dbReference type="InterPro" id="IPR049450">
    <property type="entry name" value="ACOT8-like_C"/>
</dbReference>
<sequence>MPLPPYPDVVAYFERTGPTSFCATEHVSGAWEVSEQHIAPSLGLIAHCIERDRDARRNDGLVIGRLSYDILGTVPVADVEVETRVLRPGRTIELAEATMTHAGRAIVVARAWLMATRDTSSVAASPLPGIPGPDQTPVWPASEVWPGGFIESVEVRRAQDEPGRAHFWVRTGLPLVDGEEVSPLARVAGLLDISNGMTVRHDPRQVAFPNVDLTAHFFADPDPDWIGFDTSVSFGASGIGVTTSVLHAPAGPIGVSSQFLTVRPLG</sequence>
<evidence type="ECO:0008006" key="5">
    <source>
        <dbReference type="Google" id="ProtNLM"/>
    </source>
</evidence>
<evidence type="ECO:0000259" key="2">
    <source>
        <dbReference type="Pfam" id="PF20789"/>
    </source>
</evidence>
<dbReference type="Proteomes" id="UP000035763">
    <property type="component" value="Unassembled WGS sequence"/>
</dbReference>
<organism evidence="3 4">
    <name type="scientific">Nostocoides australiense Ben110</name>
    <dbReference type="NCBI Taxonomy" id="1193182"/>
    <lineage>
        <taxon>Bacteria</taxon>
        <taxon>Bacillati</taxon>
        <taxon>Actinomycetota</taxon>
        <taxon>Actinomycetes</taxon>
        <taxon>Micrococcales</taxon>
        <taxon>Intrasporangiaceae</taxon>
        <taxon>Nostocoides</taxon>
    </lineage>
</organism>
<accession>W6K3X6</accession>
<proteinExistence type="predicted"/>
<dbReference type="SUPFAM" id="SSF54637">
    <property type="entry name" value="Thioesterase/thiol ester dehydrase-isomerase"/>
    <property type="match status" value="1"/>
</dbReference>
<dbReference type="STRING" id="1193182.BN11_3650012"/>
<feature type="domain" description="Acyl-CoA thioesterase-like N-terminal HotDog" evidence="1">
    <location>
        <begin position="30"/>
        <end position="113"/>
    </location>
</feature>
<name>W6K3X6_9MICO</name>
<evidence type="ECO:0000313" key="4">
    <source>
        <dbReference type="Proteomes" id="UP000035763"/>
    </source>
</evidence>
<feature type="domain" description="Acyl-CoA thioesterase-like C-terminal" evidence="2">
    <location>
        <begin position="133"/>
        <end position="261"/>
    </location>
</feature>
<evidence type="ECO:0000259" key="1">
    <source>
        <dbReference type="Pfam" id="PF13622"/>
    </source>
</evidence>
<comment type="caution">
    <text evidence="3">The sequence shown here is derived from an EMBL/GenBank/DDBJ whole genome shotgun (WGS) entry which is preliminary data.</text>
</comment>
<dbReference type="Pfam" id="PF13622">
    <property type="entry name" value="4HBT_3"/>
    <property type="match status" value="1"/>
</dbReference>
<dbReference type="InterPro" id="IPR042171">
    <property type="entry name" value="Acyl-CoA_hotdog"/>
</dbReference>
<gene>
    <name evidence="3" type="ORF">BN11_3650012</name>
</gene>
<dbReference type="EMBL" id="CAJA01000296">
    <property type="protein sequence ID" value="CCH74029.1"/>
    <property type="molecule type" value="Genomic_DNA"/>
</dbReference>